<dbReference type="GeneID" id="15011192"/>
<evidence type="ECO:0000313" key="1">
    <source>
        <dbReference type="EMBL" id="AGH31782.1"/>
    </source>
</evidence>
<proteinExistence type="predicted"/>
<accession>M4R1Y6</accession>
<sequence length="187" mass="22226">MTLEMIPLTPSDLQRPKRISPLVDCKLKLFLSCINDVLFLNPESISALSDDDLSLVDDEIWFLYSTLKVKKSYFESLDLPEYHDDYEQLEKIIRKMVIAKRFIKEIDREKYFRLFKRYDLLSDKYTNREELKFFIRSIKSEINDLFTSKSPRIFSKMCEYMLDNYGDEALNKMTTSVIFNKSECGVD</sequence>
<name>M4R1Y6_9CAUD</name>
<dbReference type="EMBL" id="HQ633071">
    <property type="protein sequence ID" value="AGH31782.1"/>
    <property type="molecule type" value="Genomic_DNA"/>
</dbReference>
<gene>
    <name evidence="1" type="ORF">SWZG_00278</name>
</gene>
<reference evidence="1 2" key="1">
    <citation type="submission" date="2010-10" db="EMBL/GenBank/DDBJ databases">
        <title>The Genome Sequence of Synechococcus phage S-SKS1.</title>
        <authorList>
            <consortium name="The Broad Institute Genome Sequencing Platform"/>
            <person name="Henn M.R."/>
            <person name="Clokie M."/>
            <person name="Levin J."/>
            <person name="Malboeuf C."/>
            <person name="Casali M."/>
            <person name="Russ C."/>
            <person name="Lennon N."/>
            <person name="Chapman S.B."/>
            <person name="Erlich R."/>
            <person name="Young S.K."/>
            <person name="Yandava C."/>
            <person name="Zeng Q."/>
            <person name="Alvarado L."/>
            <person name="Anderson S."/>
            <person name="Berlin A."/>
            <person name="Chen Z."/>
            <person name="Freedman E."/>
            <person name="Gellesch M."/>
            <person name="Goldberg J."/>
            <person name="Green L."/>
            <person name="Griggs A."/>
            <person name="Gujja S."/>
            <person name="Heilman E.R."/>
            <person name="Heiman D."/>
            <person name="Hollinger A."/>
            <person name="Howarth C."/>
            <person name="Larson L."/>
            <person name="Mehta T."/>
            <person name="Pearson M."/>
            <person name="Roberts A."/>
            <person name="Ryan E."/>
            <person name="Saif S."/>
            <person name="Shea T."/>
            <person name="Shenoy N."/>
            <person name="Sisk P."/>
            <person name="Stolte C."/>
            <person name="Sykes S."/>
            <person name="White J."/>
            <person name="Haas B."/>
            <person name="Nusbaum C."/>
            <person name="Birren B."/>
        </authorList>
    </citation>
    <scope>NUCLEOTIDE SEQUENCE [LARGE SCALE GENOMIC DNA]</scope>
</reference>
<protein>
    <submittedName>
        <fullName evidence="1">Uncharacterized protein</fullName>
    </submittedName>
</protein>
<dbReference type="Proteomes" id="UP000201252">
    <property type="component" value="Segment"/>
</dbReference>
<evidence type="ECO:0000313" key="2">
    <source>
        <dbReference type="Proteomes" id="UP000201252"/>
    </source>
</evidence>
<dbReference type="KEGG" id="vg:15011192"/>
<organism evidence="1 2">
    <name type="scientific">Synechococcus phage S-SKS1</name>
    <dbReference type="NCBI Taxonomy" id="754042"/>
    <lineage>
        <taxon>Viruses</taxon>
        <taxon>Duplodnaviria</taxon>
        <taxon>Heunggongvirae</taxon>
        <taxon>Uroviricota</taxon>
        <taxon>Caudoviricetes</taxon>
        <taxon>Llyrvirus</taxon>
        <taxon>Llyrvirus SSKS1</taxon>
    </lineage>
</organism>
<keyword evidence="2" id="KW-1185">Reference proteome</keyword>
<dbReference type="RefSeq" id="YP_007674634.1">
    <property type="nucleotide sequence ID" value="NC_020851.1"/>
</dbReference>